<reference evidence="1 2" key="1">
    <citation type="submission" date="2019-11" db="EMBL/GenBank/DDBJ databases">
        <authorList>
            <person name="Dong K."/>
        </authorList>
    </citation>
    <scope>NUCLEOTIDE SEQUENCE [LARGE SCALE GENOMIC DNA]</scope>
    <source>
        <strain evidence="1 2">NBRC 111993</strain>
    </source>
</reference>
<evidence type="ECO:0000313" key="2">
    <source>
        <dbReference type="Proteomes" id="UP000478183"/>
    </source>
</evidence>
<name>A0A6L6JCQ9_9RHOB</name>
<evidence type="ECO:0000313" key="1">
    <source>
        <dbReference type="EMBL" id="MTH79993.1"/>
    </source>
</evidence>
<sequence length="54" mass="5889">MKTFEATITSGLPRNDNTLRRIMRFLSLSGAGYAPLVAEAKPESPTIVGYGLYL</sequence>
<organism evidence="1 2">
    <name type="scientific">Paracoccus aestuariivivens</name>
    <dbReference type="NCBI Taxonomy" id="1820333"/>
    <lineage>
        <taxon>Bacteria</taxon>
        <taxon>Pseudomonadati</taxon>
        <taxon>Pseudomonadota</taxon>
        <taxon>Alphaproteobacteria</taxon>
        <taxon>Rhodobacterales</taxon>
        <taxon>Paracoccaceae</taxon>
        <taxon>Paracoccus</taxon>
    </lineage>
</organism>
<comment type="caution">
    <text evidence="1">The sequence shown here is derived from an EMBL/GenBank/DDBJ whole genome shotgun (WGS) entry which is preliminary data.</text>
</comment>
<dbReference type="Proteomes" id="UP000478183">
    <property type="component" value="Unassembled WGS sequence"/>
</dbReference>
<keyword evidence="2" id="KW-1185">Reference proteome</keyword>
<gene>
    <name evidence="1" type="ORF">GL286_19995</name>
</gene>
<protein>
    <submittedName>
        <fullName evidence="1">Uncharacterized protein</fullName>
    </submittedName>
</protein>
<dbReference type="AlphaFoldDB" id="A0A6L6JCQ9"/>
<dbReference type="RefSeq" id="WP_155097344.1">
    <property type="nucleotide sequence ID" value="NZ_WMIE01000024.1"/>
</dbReference>
<proteinExistence type="predicted"/>
<accession>A0A6L6JCQ9</accession>
<dbReference type="EMBL" id="WMIE01000024">
    <property type="protein sequence ID" value="MTH79993.1"/>
    <property type="molecule type" value="Genomic_DNA"/>
</dbReference>